<proteinExistence type="inferred from homology"/>
<organism evidence="9 10">
    <name type="scientific">Durusdinium trenchii</name>
    <dbReference type="NCBI Taxonomy" id="1381693"/>
    <lineage>
        <taxon>Eukaryota</taxon>
        <taxon>Sar</taxon>
        <taxon>Alveolata</taxon>
        <taxon>Dinophyceae</taxon>
        <taxon>Suessiales</taxon>
        <taxon>Symbiodiniaceae</taxon>
        <taxon>Durusdinium</taxon>
    </lineage>
</organism>
<evidence type="ECO:0000256" key="6">
    <source>
        <dbReference type="ARBA" id="ARBA00035282"/>
    </source>
</evidence>
<dbReference type="InterPro" id="IPR014722">
    <property type="entry name" value="Rib_uL2_dom2"/>
</dbReference>
<dbReference type="CDD" id="cd06089">
    <property type="entry name" value="KOW_RPL26"/>
    <property type="match status" value="1"/>
</dbReference>
<keyword evidence="10" id="KW-1185">Reference proteome</keyword>
<evidence type="ECO:0000256" key="1">
    <source>
        <dbReference type="ARBA" id="ARBA00004072"/>
    </source>
</evidence>
<gene>
    <name evidence="9" type="ORF">CCMP2556_LOCUS24949</name>
</gene>
<evidence type="ECO:0000256" key="5">
    <source>
        <dbReference type="ARBA" id="ARBA00023274"/>
    </source>
</evidence>
<dbReference type="InterPro" id="IPR003256">
    <property type="entry name" value="Ribosomal_uL24"/>
</dbReference>
<evidence type="ECO:0000256" key="4">
    <source>
        <dbReference type="ARBA" id="ARBA00022980"/>
    </source>
</evidence>
<comment type="similarity">
    <text evidence="2">Belongs to the universal ribosomal protein uL24 family.</text>
</comment>
<accession>A0ABP0MCJ8</accession>
<dbReference type="Gene3D" id="2.30.30.30">
    <property type="match status" value="1"/>
</dbReference>
<evidence type="ECO:0000256" key="2">
    <source>
        <dbReference type="ARBA" id="ARBA00010618"/>
    </source>
</evidence>
<feature type="domain" description="KOW" evidence="8">
    <location>
        <begin position="158"/>
        <end position="185"/>
    </location>
</feature>
<dbReference type="EMBL" id="CAXAMN010016557">
    <property type="protein sequence ID" value="CAK9048452.1"/>
    <property type="molecule type" value="Genomic_DNA"/>
</dbReference>
<feature type="region of interest" description="Disordered" evidence="7">
    <location>
        <begin position="49"/>
        <end position="70"/>
    </location>
</feature>
<dbReference type="Proteomes" id="UP001642484">
    <property type="component" value="Unassembled WGS sequence"/>
</dbReference>
<dbReference type="PANTHER" id="PTHR12903">
    <property type="entry name" value="MITOCHONDRIAL RIBOSOMAL PROTEIN L24"/>
    <property type="match status" value="1"/>
</dbReference>
<dbReference type="InterPro" id="IPR041988">
    <property type="entry name" value="Ribosomal_uL24_KOW"/>
</dbReference>
<dbReference type="SUPFAM" id="SSF50104">
    <property type="entry name" value="Translation proteins SH3-like domain"/>
    <property type="match status" value="1"/>
</dbReference>
<dbReference type="Pfam" id="PF17136">
    <property type="entry name" value="ribosomal_L24"/>
    <property type="match status" value="1"/>
</dbReference>
<sequence>MALQGSQWQAFASRSRCPQLCVAVMMVIALCFFGESRSFVSGKPVTLRGGTVRGSTSSVPSPPARAHMASAASSSSMSSVAALALVGSLALLKPRTRGSGETPKVVMQARNDYPTTPTGDSRTSRRMRAGRMRSILDGRQIAVRVNRKTNKSIKFRMHVMPGDIVQIMKGKDKGKVTEVLRIYPKWNRILCLGVNYCIKHVRPQREDEVGQRVQVEAPMHSSCVMHYDPEEQIAGPLGIRFEKRVKKSGGKEYVKKVRFNKATGNDIPKRDAKKWVPVLDRDEDEDE</sequence>
<dbReference type="SMART" id="SM00739">
    <property type="entry name" value="KOW"/>
    <property type="match status" value="1"/>
</dbReference>
<comment type="function">
    <text evidence="1">One of two assembly initiator proteins, it binds directly to the 5'-end of the 23S rRNA, where it nucleates assembly of the 50S subunit.</text>
</comment>
<reference evidence="9 10" key="1">
    <citation type="submission" date="2024-02" db="EMBL/GenBank/DDBJ databases">
        <authorList>
            <person name="Chen Y."/>
            <person name="Shah S."/>
            <person name="Dougan E. K."/>
            <person name="Thang M."/>
            <person name="Chan C."/>
        </authorList>
    </citation>
    <scope>NUCLEOTIDE SEQUENCE [LARGE SCALE GENOMIC DNA]</scope>
</reference>
<comment type="caution">
    <text evidence="9">The sequence shown here is derived from an EMBL/GenBank/DDBJ whole genome shotgun (WGS) entry which is preliminary data.</text>
</comment>
<keyword evidence="5" id="KW-0687">Ribonucleoprotein</keyword>
<dbReference type="GO" id="GO:0005840">
    <property type="term" value="C:ribosome"/>
    <property type="evidence" value="ECO:0007669"/>
    <property type="project" value="UniProtKB-KW"/>
</dbReference>
<dbReference type="Pfam" id="PF00467">
    <property type="entry name" value="KOW"/>
    <property type="match status" value="1"/>
</dbReference>
<dbReference type="InterPro" id="IPR008991">
    <property type="entry name" value="Translation_prot_SH3-like_sf"/>
</dbReference>
<name>A0ABP0MCJ8_9DINO</name>
<evidence type="ECO:0000256" key="3">
    <source>
        <dbReference type="ARBA" id="ARBA00011838"/>
    </source>
</evidence>
<evidence type="ECO:0000313" key="9">
    <source>
        <dbReference type="EMBL" id="CAK9048452.1"/>
    </source>
</evidence>
<keyword evidence="4" id="KW-0689">Ribosomal protein</keyword>
<dbReference type="NCBIfam" id="TIGR01079">
    <property type="entry name" value="rplX_bact"/>
    <property type="match status" value="1"/>
</dbReference>
<evidence type="ECO:0000256" key="7">
    <source>
        <dbReference type="SAM" id="MobiDB-lite"/>
    </source>
</evidence>
<dbReference type="InterPro" id="IPR005824">
    <property type="entry name" value="KOW"/>
</dbReference>
<dbReference type="InterPro" id="IPR057264">
    <property type="entry name" value="Ribosomal_uL24_C"/>
</dbReference>
<evidence type="ECO:0000259" key="8">
    <source>
        <dbReference type="SMART" id="SM00739"/>
    </source>
</evidence>
<protein>
    <recommendedName>
        <fullName evidence="6">Large ribosomal subunit protein uL24c</fullName>
    </recommendedName>
</protein>
<dbReference type="HAMAP" id="MF_01326_B">
    <property type="entry name" value="Ribosomal_uL24_B"/>
    <property type="match status" value="1"/>
</dbReference>
<evidence type="ECO:0000313" key="10">
    <source>
        <dbReference type="Proteomes" id="UP001642484"/>
    </source>
</evidence>
<comment type="subunit">
    <text evidence="3">Part of the 50S ribosomal subunit.</text>
</comment>